<name>A0ACB9YIP4_9PEZI</name>
<keyword evidence="2" id="KW-1185">Reference proteome</keyword>
<reference evidence="1 2" key="1">
    <citation type="journal article" date="2022" name="New Phytol.">
        <title>Ecological generalism drives hyperdiversity of secondary metabolite gene clusters in xylarialean endophytes.</title>
        <authorList>
            <person name="Franco M.E.E."/>
            <person name="Wisecaver J.H."/>
            <person name="Arnold A.E."/>
            <person name="Ju Y.M."/>
            <person name="Slot J.C."/>
            <person name="Ahrendt S."/>
            <person name="Moore L.P."/>
            <person name="Eastman K.E."/>
            <person name="Scott K."/>
            <person name="Konkel Z."/>
            <person name="Mondo S.J."/>
            <person name="Kuo A."/>
            <person name="Hayes R.D."/>
            <person name="Haridas S."/>
            <person name="Andreopoulos B."/>
            <person name="Riley R."/>
            <person name="LaButti K."/>
            <person name="Pangilinan J."/>
            <person name="Lipzen A."/>
            <person name="Amirebrahimi M."/>
            <person name="Yan J."/>
            <person name="Adam C."/>
            <person name="Keymanesh K."/>
            <person name="Ng V."/>
            <person name="Louie K."/>
            <person name="Northen T."/>
            <person name="Drula E."/>
            <person name="Henrissat B."/>
            <person name="Hsieh H.M."/>
            <person name="Youens-Clark K."/>
            <person name="Lutzoni F."/>
            <person name="Miadlikowska J."/>
            <person name="Eastwood D.C."/>
            <person name="Hamelin R.C."/>
            <person name="Grigoriev I.V."/>
            <person name="U'Ren J.M."/>
        </authorList>
    </citation>
    <scope>NUCLEOTIDE SEQUENCE [LARGE SCALE GENOMIC DNA]</scope>
    <source>
        <strain evidence="1 2">CBS 119005</strain>
    </source>
</reference>
<gene>
    <name evidence="1" type="ORF">F4820DRAFT_440358</name>
</gene>
<evidence type="ECO:0000313" key="2">
    <source>
        <dbReference type="Proteomes" id="UP001497700"/>
    </source>
</evidence>
<accession>A0ACB9YIP4</accession>
<proteinExistence type="predicted"/>
<comment type="caution">
    <text evidence="1">The sequence shown here is derived from an EMBL/GenBank/DDBJ whole genome shotgun (WGS) entry which is preliminary data.</text>
</comment>
<dbReference type="Proteomes" id="UP001497700">
    <property type="component" value="Unassembled WGS sequence"/>
</dbReference>
<protein>
    <submittedName>
        <fullName evidence="1">HET-domain-containing protein</fullName>
    </submittedName>
</protein>
<sequence length="765" mass="86380">MSASPYRPLDSNQGEIRLLELFPAPELSSPVECSLHPVKLSEKPSFEALSYTWGGKGAGQSIALDGVVLPVFENLEAVLRRLRRPSKPRTLWIDAICINQDDLEERAAQVKLMRDVYEGAASVTIWLGEPSQGAELGLNRLTASNAIVRRSKNRDAHWAVEKELFGKSGGLGTEAAMWLSRSTDLLRDELEKDEIRELLCRPWWSRVWIIQEAVVSRKLKVLCGSWEIEWEKLDAETKEENISIKQLALIKVMHPELFSYADSTLDNINLMRRKWVDSKTGNNIYELLYDLRRLACTDPRDRIFAFLGLLSPEMGMIMSPDYKHPIGNIYTRFCRAVILKARTLDVLNCTREWRGVTKPITNSRVYSVYERARYHDTSVMVQAEGESEPSGGSARLPAGWERCIDGGVVTYFDHNTQTRHGESPVGGKVHPVASRLERQTCPKGCQKTWDNLGRLFIKFDLDEKELPPSWSEDDFPGLPSWVPNWAARTSQDPKPFLDWTKKIDDHGPFQASVYTYAEVSSDLDSEILSVNGLEFDTIEDIASPWHPESKTPPLSRWGIPELEQWTALASQDHPTCPYGGQEGRLEAIWRTHIGDHPGEGAVPAADRVFIELWFDREGWVPAVGEIEPMDRLSGGGADDAARASRVLYDHWRKINGKGKFFNKVREIWDVWAVARQYVPYLERLYDTCAHRALFVTAKGYVGLAPWNAQAGDKICLLSGGKTPFLLRESKNGNHNFVGECYVYGIMGGEAWAGRGDTALETFHIC</sequence>
<dbReference type="EMBL" id="MU393646">
    <property type="protein sequence ID" value="KAI4859266.1"/>
    <property type="molecule type" value="Genomic_DNA"/>
</dbReference>
<organism evidence="1 2">
    <name type="scientific">Hypoxylon rubiginosum</name>
    <dbReference type="NCBI Taxonomy" id="110542"/>
    <lineage>
        <taxon>Eukaryota</taxon>
        <taxon>Fungi</taxon>
        <taxon>Dikarya</taxon>
        <taxon>Ascomycota</taxon>
        <taxon>Pezizomycotina</taxon>
        <taxon>Sordariomycetes</taxon>
        <taxon>Xylariomycetidae</taxon>
        <taxon>Xylariales</taxon>
        <taxon>Hypoxylaceae</taxon>
        <taxon>Hypoxylon</taxon>
    </lineage>
</organism>
<evidence type="ECO:0000313" key="1">
    <source>
        <dbReference type="EMBL" id="KAI4859266.1"/>
    </source>
</evidence>